<organism evidence="1 2">
    <name type="scientific">Bacillus cereus</name>
    <dbReference type="NCBI Taxonomy" id="1396"/>
    <lineage>
        <taxon>Bacteria</taxon>
        <taxon>Bacillati</taxon>
        <taxon>Bacillota</taxon>
        <taxon>Bacilli</taxon>
        <taxon>Bacillales</taxon>
        <taxon>Bacillaceae</taxon>
        <taxon>Bacillus</taxon>
        <taxon>Bacillus cereus group</taxon>
    </lineage>
</organism>
<gene>
    <name evidence="1" type="ORF">AT268_32100</name>
</gene>
<dbReference type="EMBL" id="LOMO01000001">
    <property type="protein sequence ID" value="KXY51144.1"/>
    <property type="molecule type" value="Genomic_DNA"/>
</dbReference>
<comment type="caution">
    <text evidence="1">The sequence shown here is derived from an EMBL/GenBank/DDBJ whole genome shotgun (WGS) entry which is preliminary data.</text>
</comment>
<proteinExistence type="predicted"/>
<dbReference type="RefSeq" id="WP_061662482.1">
    <property type="nucleotide sequence ID" value="NZ_LOMO01000001.1"/>
</dbReference>
<dbReference type="AlphaFoldDB" id="A0A9X0MK14"/>
<evidence type="ECO:0000313" key="1">
    <source>
        <dbReference type="EMBL" id="KXY51144.1"/>
    </source>
</evidence>
<protein>
    <submittedName>
        <fullName evidence="1">Uncharacterized protein</fullName>
    </submittedName>
</protein>
<name>A0A9X0MK14_BACCE</name>
<reference evidence="1 2" key="1">
    <citation type="submission" date="2015-12" db="EMBL/GenBank/DDBJ databases">
        <title>Bacillus cereus Group isolate.</title>
        <authorList>
            <person name="Kovac J."/>
        </authorList>
    </citation>
    <scope>NUCLEOTIDE SEQUENCE [LARGE SCALE GENOMIC DNA]</scope>
    <source>
        <strain evidence="1 2">FSL K6-0073</strain>
    </source>
</reference>
<accession>A0A9X0MK14</accession>
<sequence>MSKEIVLYRKHGVFSLSSKAVQWLMTERNWSCTTFTEEHKPLDADADIIYKAPGTKFGYAKEGYHINWFKHGTDDIPFRTNTDVIDAIKTLGTDASNDYDYLLEEKTNPFEIVDIPTGCRWRIKCHDGFETIAIQQEMEY</sequence>
<evidence type="ECO:0000313" key="2">
    <source>
        <dbReference type="Proteomes" id="UP000075476"/>
    </source>
</evidence>
<dbReference type="Proteomes" id="UP000075476">
    <property type="component" value="Unassembled WGS sequence"/>
</dbReference>